<dbReference type="RefSeq" id="WP_100383119.1">
    <property type="nucleotide sequence ID" value="NZ_LT629750.1"/>
</dbReference>
<evidence type="ECO:0000313" key="3">
    <source>
        <dbReference type="EMBL" id="SDT59382.1"/>
    </source>
</evidence>
<feature type="signal peptide" evidence="2">
    <location>
        <begin position="1"/>
        <end position="22"/>
    </location>
</feature>
<evidence type="ECO:0000256" key="2">
    <source>
        <dbReference type="SAM" id="SignalP"/>
    </source>
</evidence>
<proteinExistence type="predicted"/>
<feature type="compositionally biased region" description="Basic and acidic residues" evidence="1">
    <location>
        <begin position="29"/>
        <end position="75"/>
    </location>
</feature>
<dbReference type="EMBL" id="LT629750">
    <property type="protein sequence ID" value="SDT59382.1"/>
    <property type="molecule type" value="Genomic_DNA"/>
</dbReference>
<keyword evidence="2" id="KW-0732">Signal</keyword>
<dbReference type="Proteomes" id="UP000243904">
    <property type="component" value="Chromosome I"/>
</dbReference>
<gene>
    <name evidence="3" type="ORF">SAMN05444158_7339</name>
</gene>
<sequence length="122" mass="14040">MKKYSKLFIATIFCALATGAAADTFSCKECDPHGQESSHLEQIKVDRAKYDRENDKGQESSHREQIKTDRAKYDLENDPDQASSHREKIKADRAKYDRENEKLVARPWDALKSDKPLPEKIN</sequence>
<feature type="region of interest" description="Disordered" evidence="1">
    <location>
        <begin position="29"/>
        <end position="122"/>
    </location>
</feature>
<evidence type="ECO:0000256" key="1">
    <source>
        <dbReference type="SAM" id="MobiDB-lite"/>
    </source>
</evidence>
<dbReference type="AlphaFoldDB" id="A0A1H2BMU5"/>
<feature type="chain" id="PRO_5009270153" evidence="2">
    <location>
        <begin position="23"/>
        <end position="122"/>
    </location>
</feature>
<accession>A0A1H2BMU5</accession>
<reference evidence="4" key="1">
    <citation type="submission" date="2016-10" db="EMBL/GenBank/DDBJ databases">
        <authorList>
            <person name="Varghese N."/>
            <person name="Submissions S."/>
        </authorList>
    </citation>
    <scope>NUCLEOTIDE SEQUENCE [LARGE SCALE GENOMIC DNA]</scope>
    <source>
        <strain evidence="4">GAS369</strain>
    </source>
</reference>
<feature type="compositionally biased region" description="Basic and acidic residues" evidence="1">
    <location>
        <begin position="83"/>
        <end position="122"/>
    </location>
</feature>
<keyword evidence="4" id="KW-1185">Reference proteome</keyword>
<protein>
    <submittedName>
        <fullName evidence="3">Uncharacterized protein</fullName>
    </submittedName>
</protein>
<organism evidence="3 4">
    <name type="scientific">Bradyrhizobium canariense</name>
    <dbReference type="NCBI Taxonomy" id="255045"/>
    <lineage>
        <taxon>Bacteria</taxon>
        <taxon>Pseudomonadati</taxon>
        <taxon>Pseudomonadota</taxon>
        <taxon>Alphaproteobacteria</taxon>
        <taxon>Hyphomicrobiales</taxon>
        <taxon>Nitrobacteraceae</taxon>
        <taxon>Bradyrhizobium</taxon>
    </lineage>
</organism>
<evidence type="ECO:0000313" key="4">
    <source>
        <dbReference type="Proteomes" id="UP000243904"/>
    </source>
</evidence>
<name>A0A1H2BMU5_9BRAD</name>